<dbReference type="GO" id="GO:0071333">
    <property type="term" value="P:cellular response to glucose stimulus"/>
    <property type="evidence" value="ECO:0007669"/>
    <property type="project" value="TreeGrafter"/>
</dbReference>
<keyword evidence="2" id="KW-0808">Transferase</keyword>
<feature type="domain" description="Phosphoenolpyruvate carboxykinase GTP-utilising N-terminal" evidence="1">
    <location>
        <begin position="21"/>
        <end position="156"/>
    </location>
</feature>
<sequence>MPFPIRVFQGDFHLLPAKVQRFVAEKAELMRPRGIYICDGSQHEADEIIDKLIERGMLSPLKAYENNYICRTDPKDVARVESKTWMVTPDKYQTVTHTPEGVEPIMGHWMSPESLANELDTRFPGCMAGRIMYVIPFSMGPIGGPLSKIGVQVRDSM</sequence>
<dbReference type="GO" id="GO:0005829">
    <property type="term" value="C:cytosol"/>
    <property type="evidence" value="ECO:0007669"/>
    <property type="project" value="TreeGrafter"/>
</dbReference>
<evidence type="ECO:0000259" key="1">
    <source>
        <dbReference type="Pfam" id="PF17297"/>
    </source>
</evidence>
<dbReference type="OrthoDB" id="5841594at2759"/>
<dbReference type="GO" id="GO:0006094">
    <property type="term" value="P:gluconeogenesis"/>
    <property type="evidence" value="ECO:0007669"/>
    <property type="project" value="InterPro"/>
</dbReference>
<reference evidence="2 3" key="1">
    <citation type="submission" date="2015-09" db="EMBL/GenBank/DDBJ databases">
        <title>Draft genome of the parasitic nematode Teladorsagia circumcincta isolate WARC Sus (inbred).</title>
        <authorList>
            <person name="Mitreva M."/>
        </authorList>
    </citation>
    <scope>NUCLEOTIDE SEQUENCE [LARGE SCALE GENOMIC DNA]</scope>
    <source>
        <strain evidence="2 3">S</strain>
    </source>
</reference>
<dbReference type="Pfam" id="PF17297">
    <property type="entry name" value="PEPCK_N"/>
    <property type="match status" value="1"/>
</dbReference>
<dbReference type="Proteomes" id="UP000230423">
    <property type="component" value="Unassembled WGS sequence"/>
</dbReference>
<dbReference type="EMBL" id="KZ347045">
    <property type="protein sequence ID" value="PIO68564.1"/>
    <property type="molecule type" value="Genomic_DNA"/>
</dbReference>
<name>A0A2G9UE88_TELCI</name>
<dbReference type="GO" id="GO:0033993">
    <property type="term" value="P:response to lipid"/>
    <property type="evidence" value="ECO:0007669"/>
    <property type="project" value="TreeGrafter"/>
</dbReference>
<keyword evidence="2" id="KW-0670">Pyruvate</keyword>
<dbReference type="GO" id="GO:0004613">
    <property type="term" value="F:phosphoenolpyruvate carboxykinase (GTP) activity"/>
    <property type="evidence" value="ECO:0007669"/>
    <property type="project" value="TreeGrafter"/>
</dbReference>
<keyword evidence="3" id="KW-1185">Reference proteome</keyword>
<accession>A0A2G9UE88</accession>
<evidence type="ECO:0000313" key="3">
    <source>
        <dbReference type="Proteomes" id="UP000230423"/>
    </source>
</evidence>
<dbReference type="SUPFAM" id="SSF68923">
    <property type="entry name" value="PEP carboxykinase N-terminal domain"/>
    <property type="match status" value="1"/>
</dbReference>
<dbReference type="GO" id="GO:0006107">
    <property type="term" value="P:oxaloacetate metabolic process"/>
    <property type="evidence" value="ECO:0007669"/>
    <property type="project" value="TreeGrafter"/>
</dbReference>
<dbReference type="GO" id="GO:0019543">
    <property type="term" value="P:propionate catabolic process"/>
    <property type="evidence" value="ECO:0007669"/>
    <property type="project" value="TreeGrafter"/>
</dbReference>
<gene>
    <name evidence="2" type="ORF">TELCIR_09650</name>
</gene>
<dbReference type="Gene3D" id="3.40.449.10">
    <property type="entry name" value="Phosphoenolpyruvate Carboxykinase, domain 1"/>
    <property type="match status" value="1"/>
</dbReference>
<dbReference type="InterPro" id="IPR008210">
    <property type="entry name" value="PEP_carboxykinase_N"/>
</dbReference>
<proteinExistence type="predicted"/>
<dbReference type="GO" id="GO:0042594">
    <property type="term" value="P:response to starvation"/>
    <property type="evidence" value="ECO:0007669"/>
    <property type="project" value="TreeGrafter"/>
</dbReference>
<dbReference type="GO" id="GO:0005525">
    <property type="term" value="F:GTP binding"/>
    <property type="evidence" value="ECO:0007669"/>
    <property type="project" value="InterPro"/>
</dbReference>
<organism evidence="2 3">
    <name type="scientific">Teladorsagia circumcincta</name>
    <name type="common">Brown stomach worm</name>
    <name type="synonym">Ostertagia circumcincta</name>
    <dbReference type="NCBI Taxonomy" id="45464"/>
    <lineage>
        <taxon>Eukaryota</taxon>
        <taxon>Metazoa</taxon>
        <taxon>Ecdysozoa</taxon>
        <taxon>Nematoda</taxon>
        <taxon>Chromadorea</taxon>
        <taxon>Rhabditida</taxon>
        <taxon>Rhabditina</taxon>
        <taxon>Rhabditomorpha</taxon>
        <taxon>Strongyloidea</taxon>
        <taxon>Trichostrongylidae</taxon>
        <taxon>Teladorsagia</taxon>
    </lineage>
</organism>
<dbReference type="GO" id="GO:0046327">
    <property type="term" value="P:glycerol biosynthetic process from pyruvate"/>
    <property type="evidence" value="ECO:0007669"/>
    <property type="project" value="TreeGrafter"/>
</dbReference>
<dbReference type="GO" id="GO:0016301">
    <property type="term" value="F:kinase activity"/>
    <property type="evidence" value="ECO:0007669"/>
    <property type="project" value="UniProtKB-KW"/>
</dbReference>
<dbReference type="AlphaFoldDB" id="A0A2G9UE88"/>
<evidence type="ECO:0000313" key="2">
    <source>
        <dbReference type="EMBL" id="PIO68564.1"/>
    </source>
</evidence>
<dbReference type="InterPro" id="IPR035078">
    <property type="entry name" value="PEP_carboxykinase_GTP_N"/>
</dbReference>
<dbReference type="PANTHER" id="PTHR11561">
    <property type="entry name" value="PHOSPHOENOLPYRUVATE CARBOXYKINASE"/>
    <property type="match status" value="1"/>
</dbReference>
<keyword evidence="2" id="KW-0418">Kinase</keyword>
<dbReference type="InterPro" id="IPR008209">
    <property type="entry name" value="PEP_carboxykinase_GTP"/>
</dbReference>
<dbReference type="PANTHER" id="PTHR11561:SF16">
    <property type="entry name" value="PHOSPHOENOLPYRUVATE CARBOXYKINASE (GTP)"/>
    <property type="match status" value="1"/>
</dbReference>
<dbReference type="GO" id="GO:0030145">
    <property type="term" value="F:manganese ion binding"/>
    <property type="evidence" value="ECO:0007669"/>
    <property type="project" value="TreeGrafter"/>
</dbReference>
<protein>
    <submittedName>
        <fullName evidence="2">Phosphoenolpyruvate carboxykinase</fullName>
    </submittedName>
</protein>